<protein>
    <recommendedName>
        <fullName evidence="3">Cupin</fullName>
    </recommendedName>
</protein>
<dbReference type="PANTHER" id="PTHR37694">
    <property type="entry name" value="SLR8022 PROTEIN"/>
    <property type="match status" value="1"/>
</dbReference>
<dbReference type="InterPro" id="IPR014710">
    <property type="entry name" value="RmlC-like_jellyroll"/>
</dbReference>
<dbReference type="InterPro" id="IPR011051">
    <property type="entry name" value="RmlC_Cupin_sf"/>
</dbReference>
<evidence type="ECO:0000313" key="1">
    <source>
        <dbReference type="EMBL" id="ADP36250.1"/>
    </source>
</evidence>
<dbReference type="CDD" id="cd02230">
    <property type="entry name" value="cupin_HP0902-like"/>
    <property type="match status" value="1"/>
</dbReference>
<reference evidence="1 2" key="1">
    <citation type="journal article" date="2010" name="Proc. Natl. Acad. Sci. U.S.A.">
        <title>Genome analysis of Bifidobacterium bifidum PRL2010 reveals metabolic pathways for host-derived glycan foraging.</title>
        <authorList>
            <person name="Turroni F."/>
            <person name="Bottacini F."/>
            <person name="Foroni E."/>
            <person name="Mulder I."/>
            <person name="Kim J.H."/>
            <person name="Zomer A."/>
            <person name="Sanchez B."/>
            <person name="Bidossi A."/>
            <person name="Ferrarini A."/>
            <person name="Giubellini V."/>
            <person name="Delledonne M."/>
            <person name="Henrissat B."/>
            <person name="Coutinho P."/>
            <person name="Oggioni M."/>
            <person name="Fitzgerald G.F."/>
            <person name="Mills D."/>
            <person name="Margolles A."/>
            <person name="Kelly D."/>
            <person name="van Sinderen D."/>
            <person name="Ventura M."/>
        </authorList>
    </citation>
    <scope>NUCLEOTIDE SEQUENCE [LARGE SCALE GENOMIC DNA]</scope>
    <source>
        <strain evidence="1 2">PRL2010</strain>
    </source>
</reference>
<dbReference type="SUPFAM" id="SSF51182">
    <property type="entry name" value="RmlC-like cupins"/>
    <property type="match status" value="1"/>
</dbReference>
<sequence length="203" mass="21807">MADENEQQSACEAGRDEQHCKCRQRRAAAEAAAANASAAQQPAAHHCTCKHDGAAEAGEGEAHHCKCKHGDAEEAGDEQSKHCACKHDAEGHTISTEPHLGYVADIASLIEIQQESTVSRVVMREDGLRVVLFGFDKDQALSEHTAAMPVTIQVLEGKLRVGGEGREVELVPGGVVYLSARLPHTVYAVEPSKMLLSMFDNRG</sequence>
<gene>
    <name evidence="1" type="ordered locus">BBPR_1191</name>
</gene>
<dbReference type="PANTHER" id="PTHR37694:SF1">
    <property type="entry name" value="SLR8022 PROTEIN"/>
    <property type="match status" value="1"/>
</dbReference>
<name>A0A0H3EDA7_BIFBP</name>
<dbReference type="HOGENOM" id="CLU_1341111_0_0_11"/>
<dbReference type="Proteomes" id="UP000002312">
    <property type="component" value="Chromosome"/>
</dbReference>
<dbReference type="AlphaFoldDB" id="A0A0H3EDA7"/>
<evidence type="ECO:0008006" key="3">
    <source>
        <dbReference type="Google" id="ProtNLM"/>
    </source>
</evidence>
<dbReference type="KEGG" id="bbp:BBPR_1191"/>
<proteinExistence type="predicted"/>
<dbReference type="OrthoDB" id="1121052at2"/>
<organism evidence="1 2">
    <name type="scientific">Bifidobacterium bifidum (strain PRL2010)</name>
    <dbReference type="NCBI Taxonomy" id="702459"/>
    <lineage>
        <taxon>Bacteria</taxon>
        <taxon>Bacillati</taxon>
        <taxon>Actinomycetota</taxon>
        <taxon>Actinomycetes</taxon>
        <taxon>Bifidobacteriales</taxon>
        <taxon>Bifidobacteriaceae</taxon>
        <taxon>Bifidobacterium</taxon>
    </lineage>
</organism>
<dbReference type="PATRIC" id="fig|702459.3.peg.1232"/>
<dbReference type="eggNOG" id="COG1917">
    <property type="taxonomic scope" value="Bacteria"/>
</dbReference>
<accession>A0A0H3EDA7</accession>
<dbReference type="RefSeq" id="WP_013390040.1">
    <property type="nucleotide sequence ID" value="NC_014638.1"/>
</dbReference>
<dbReference type="Gene3D" id="2.60.120.10">
    <property type="entry name" value="Jelly Rolls"/>
    <property type="match status" value="1"/>
</dbReference>
<evidence type="ECO:0000313" key="2">
    <source>
        <dbReference type="Proteomes" id="UP000002312"/>
    </source>
</evidence>
<dbReference type="EMBL" id="CP001840">
    <property type="protein sequence ID" value="ADP36250.1"/>
    <property type="molecule type" value="Genomic_DNA"/>
</dbReference>